<reference evidence="2 3" key="1">
    <citation type="submission" date="2019-05" db="EMBL/GenBank/DDBJ databases">
        <title>The metagenome of a microbial culture collection derived from dairy environment covers the genomic content of the human microbiome.</title>
        <authorList>
            <person name="Roder T."/>
            <person name="Wuthrich D."/>
            <person name="Sattari Z."/>
            <person name="Von Ah U."/>
            <person name="Bar C."/>
            <person name="Ronchi F."/>
            <person name="Macpherson A.J."/>
            <person name="Ganal-Vonarburg S.C."/>
            <person name="Bruggmann R."/>
            <person name="Vergeres G."/>
        </authorList>
    </citation>
    <scope>NUCLEOTIDE SEQUENCE [LARGE SCALE GENOMIC DNA]</scope>
    <source>
        <strain evidence="2 3">FAM 24227</strain>
    </source>
</reference>
<dbReference type="EMBL" id="VBSP01000002">
    <property type="protein sequence ID" value="TLQ49313.1"/>
    <property type="molecule type" value="Genomic_DNA"/>
</dbReference>
<evidence type="ECO:0000313" key="2">
    <source>
        <dbReference type="EMBL" id="TLQ49313.1"/>
    </source>
</evidence>
<evidence type="ECO:0000313" key="3">
    <source>
        <dbReference type="Proteomes" id="UP000306420"/>
    </source>
</evidence>
<sequence length="132" mass="15425">MNLLEKLMSEYDNELTFEFVDMPKGIPGYIKGRHVSINANMPFEKSLAILAEELGHYETSVGDITNYKDSNNMKQEIKARRWGYRKLIPYSELKRLIDERGSLDRHEIAEHFSVPDKYVVEAIEMYRVTGHL</sequence>
<dbReference type="Proteomes" id="UP000306420">
    <property type="component" value="Unassembled WGS sequence"/>
</dbReference>
<dbReference type="InterPro" id="IPR010359">
    <property type="entry name" value="IrrE_HExxH"/>
</dbReference>
<proteinExistence type="predicted"/>
<organism evidence="2 3">
    <name type="scientific">Ruoffia tabacinasalis</name>
    <dbReference type="NCBI Taxonomy" id="87458"/>
    <lineage>
        <taxon>Bacteria</taxon>
        <taxon>Bacillati</taxon>
        <taxon>Bacillota</taxon>
        <taxon>Bacilli</taxon>
        <taxon>Lactobacillales</taxon>
        <taxon>Aerococcaceae</taxon>
        <taxon>Ruoffia</taxon>
    </lineage>
</organism>
<feature type="domain" description="IrrE N-terminal-like" evidence="1">
    <location>
        <begin position="33"/>
        <end position="118"/>
    </location>
</feature>
<accession>A0A5R9EJZ6</accession>
<dbReference type="RefSeq" id="WP_138403595.1">
    <property type="nucleotide sequence ID" value="NZ_VBSP01000002.1"/>
</dbReference>
<dbReference type="AlphaFoldDB" id="A0A5R9EJZ6"/>
<comment type="caution">
    <text evidence="2">The sequence shown here is derived from an EMBL/GenBank/DDBJ whole genome shotgun (WGS) entry which is preliminary data.</text>
</comment>
<dbReference type="Pfam" id="PF06114">
    <property type="entry name" value="Peptidase_M78"/>
    <property type="match status" value="1"/>
</dbReference>
<gene>
    <name evidence="2" type="ORF">FEZ33_01390</name>
</gene>
<protein>
    <submittedName>
        <fullName evidence="2">ImmA/IrrE family metallo-endopeptidase</fullName>
    </submittedName>
</protein>
<name>A0A5R9EJZ6_9LACT</name>
<evidence type="ECO:0000259" key="1">
    <source>
        <dbReference type="Pfam" id="PF06114"/>
    </source>
</evidence>
<dbReference type="OrthoDB" id="1707128at2"/>